<dbReference type="AlphaFoldDB" id="A0A0V1C6F0"/>
<comment type="caution">
    <text evidence="6">The sequence shown here is derived from an EMBL/GenBank/DDBJ whole genome shotgun (WGS) entry which is preliminary data.</text>
</comment>
<organism evidence="6 7">
    <name type="scientific">Trichinella britovi</name>
    <name type="common">Parasitic roundworm</name>
    <dbReference type="NCBI Taxonomy" id="45882"/>
    <lineage>
        <taxon>Eukaryota</taxon>
        <taxon>Metazoa</taxon>
        <taxon>Ecdysozoa</taxon>
        <taxon>Nematoda</taxon>
        <taxon>Enoplea</taxon>
        <taxon>Dorylaimia</taxon>
        <taxon>Trichinellida</taxon>
        <taxon>Trichinellidae</taxon>
        <taxon>Trichinella</taxon>
    </lineage>
</organism>
<evidence type="ECO:0000256" key="1">
    <source>
        <dbReference type="ARBA" id="ARBA00008361"/>
    </source>
</evidence>
<keyword evidence="7" id="KW-1185">Reference proteome</keyword>
<keyword evidence="3 6" id="KW-0808">Transferase</keyword>
<dbReference type="OrthoDB" id="411785at2759"/>
<name>A0A0V1C6F0_TRIBR</name>
<dbReference type="GO" id="GO:0008757">
    <property type="term" value="F:S-adenosylmethionine-dependent methyltransferase activity"/>
    <property type="evidence" value="ECO:0007669"/>
    <property type="project" value="InterPro"/>
</dbReference>
<evidence type="ECO:0000256" key="2">
    <source>
        <dbReference type="ARBA" id="ARBA00022603"/>
    </source>
</evidence>
<protein>
    <submittedName>
        <fullName evidence="6">Methyltransferase-like protein 13</fullName>
    </submittedName>
</protein>
<dbReference type="PANTHER" id="PTHR12176">
    <property type="entry name" value="SAM-DEPENDENT METHYLTRANSFERASE SUPERFAMILY PROTEIN"/>
    <property type="match status" value="1"/>
</dbReference>
<dbReference type="GO" id="GO:0032259">
    <property type="term" value="P:methylation"/>
    <property type="evidence" value="ECO:0007669"/>
    <property type="project" value="UniProtKB-KW"/>
</dbReference>
<evidence type="ECO:0000256" key="3">
    <source>
        <dbReference type="ARBA" id="ARBA00022679"/>
    </source>
</evidence>
<accession>A0A0V1C6F0</accession>
<evidence type="ECO:0000313" key="6">
    <source>
        <dbReference type="EMBL" id="KRY44909.1"/>
    </source>
</evidence>
<gene>
    <name evidence="6" type="primary">METTL13</name>
    <name evidence="6" type="ORF">T03_6146</name>
</gene>
<comment type="similarity">
    <text evidence="1">Belongs to the methyltransferase superfamily.</text>
</comment>
<evidence type="ECO:0000313" key="7">
    <source>
        <dbReference type="Proteomes" id="UP000054653"/>
    </source>
</evidence>
<proteinExistence type="inferred from homology"/>
<dbReference type="Gene3D" id="3.40.50.150">
    <property type="entry name" value="Vaccinia Virus protein VP39"/>
    <property type="match status" value="1"/>
</dbReference>
<sequence length="147" mass="17109">MKYLKRLDEILQTGCRSSCLADSLYDNGFKNIASIDIVRSVIRKQIYRNRKRCPEFSFSRGDDKKLEYTDQSFSAVLDKGTLDAIMSSKTENCLDAANAIFAEVDRVVQVMGPQTYRVRHHERKRRTLVVHSDRLKRYHARESDCIE</sequence>
<dbReference type="Pfam" id="PF22938">
    <property type="entry name" value="Integrase_p58_C"/>
    <property type="match status" value="1"/>
</dbReference>
<evidence type="ECO:0000256" key="4">
    <source>
        <dbReference type="ARBA" id="ARBA00023268"/>
    </source>
</evidence>
<keyword evidence="4" id="KW-0511">Multifunctional enzyme</keyword>
<feature type="domain" description="Integrase p58-like C-terminal" evidence="5">
    <location>
        <begin position="106"/>
        <end position="137"/>
    </location>
</feature>
<dbReference type="InterPro" id="IPR051419">
    <property type="entry name" value="Lys/N-term_MeTrsfase_sf"/>
</dbReference>
<dbReference type="InterPro" id="IPR029063">
    <property type="entry name" value="SAM-dependent_MTases_sf"/>
</dbReference>
<dbReference type="Proteomes" id="UP000054653">
    <property type="component" value="Unassembled WGS sequence"/>
</dbReference>
<evidence type="ECO:0000259" key="5">
    <source>
        <dbReference type="Pfam" id="PF22938"/>
    </source>
</evidence>
<reference evidence="6 7" key="1">
    <citation type="submission" date="2015-01" db="EMBL/GenBank/DDBJ databases">
        <title>Evolution of Trichinella species and genotypes.</title>
        <authorList>
            <person name="Korhonen P.K."/>
            <person name="Edoardo P."/>
            <person name="Giuseppe L.R."/>
            <person name="Gasser R.B."/>
        </authorList>
    </citation>
    <scope>NUCLEOTIDE SEQUENCE [LARGE SCALE GENOMIC DNA]</scope>
    <source>
        <strain evidence="6">ISS120</strain>
    </source>
</reference>
<keyword evidence="2 6" id="KW-0489">Methyltransferase</keyword>
<dbReference type="InterPro" id="IPR054465">
    <property type="entry name" value="Integrase_p58-like_C"/>
</dbReference>
<dbReference type="STRING" id="45882.A0A0V1C6F0"/>
<dbReference type="EMBL" id="JYDI01000451">
    <property type="protein sequence ID" value="KRY44909.1"/>
    <property type="molecule type" value="Genomic_DNA"/>
</dbReference>
<dbReference type="PANTHER" id="PTHR12176:SF78">
    <property type="entry name" value="EEF1A LYSINE AND N-TERMINAL METHYLTRANSFERASE"/>
    <property type="match status" value="1"/>
</dbReference>